<proteinExistence type="inferred from homology"/>
<protein>
    <recommendedName>
        <fullName evidence="7">ATP-dependent DNA helicase</fullName>
        <ecNumber evidence="7">5.6.2.4</ecNumber>
    </recommendedName>
</protein>
<keyword evidence="5 7" id="KW-0067">ATP-binding</keyword>
<dbReference type="Pfam" id="PF00270">
    <property type="entry name" value="DEAD"/>
    <property type="match status" value="1"/>
</dbReference>
<evidence type="ECO:0000259" key="10">
    <source>
        <dbReference type="PROSITE" id="PS51194"/>
    </source>
</evidence>
<dbReference type="PANTHER" id="PTHR13710">
    <property type="entry name" value="DNA HELICASE RECQ FAMILY MEMBER"/>
    <property type="match status" value="1"/>
</dbReference>
<dbReference type="NCBIfam" id="TIGR00614">
    <property type="entry name" value="recQ_fam"/>
    <property type="match status" value="1"/>
</dbReference>
<accession>A0A5C3KS13</accession>
<dbReference type="AlphaFoldDB" id="A0A5C3KS13"/>
<dbReference type="PROSITE" id="PS51192">
    <property type="entry name" value="HELICASE_ATP_BIND_1"/>
    <property type="match status" value="1"/>
</dbReference>
<dbReference type="InterPro" id="IPR032284">
    <property type="entry name" value="RecQ_Zn-bd"/>
</dbReference>
<dbReference type="Gene3D" id="3.40.50.300">
    <property type="entry name" value="P-loop containing nucleotide triphosphate hydrolases"/>
    <property type="match status" value="2"/>
</dbReference>
<keyword evidence="4 7" id="KW-0347">Helicase</keyword>
<feature type="region of interest" description="Disordered" evidence="8">
    <location>
        <begin position="538"/>
        <end position="579"/>
    </location>
</feature>
<dbReference type="Pfam" id="PF16124">
    <property type="entry name" value="RecQ_Zn_bind"/>
    <property type="match status" value="1"/>
</dbReference>
<feature type="domain" description="Helicase ATP-binding" evidence="9">
    <location>
        <begin position="41"/>
        <end position="216"/>
    </location>
</feature>
<dbReference type="GO" id="GO:0000724">
    <property type="term" value="P:double-strand break repair via homologous recombination"/>
    <property type="evidence" value="ECO:0007669"/>
    <property type="project" value="TreeGrafter"/>
</dbReference>
<dbReference type="PROSITE" id="PS51194">
    <property type="entry name" value="HELICASE_CTER"/>
    <property type="match status" value="1"/>
</dbReference>
<name>A0A5C3KS13_COPMA</name>
<evidence type="ECO:0000256" key="4">
    <source>
        <dbReference type="ARBA" id="ARBA00022806"/>
    </source>
</evidence>
<feature type="compositionally biased region" description="Polar residues" evidence="8">
    <location>
        <begin position="635"/>
        <end position="649"/>
    </location>
</feature>
<dbReference type="OrthoDB" id="10261556at2759"/>
<dbReference type="Pfam" id="PF00271">
    <property type="entry name" value="Helicase_C"/>
    <property type="match status" value="1"/>
</dbReference>
<feature type="region of interest" description="Disordered" evidence="8">
    <location>
        <begin position="626"/>
        <end position="650"/>
    </location>
</feature>
<keyword evidence="12" id="KW-1185">Reference proteome</keyword>
<dbReference type="InterPro" id="IPR001650">
    <property type="entry name" value="Helicase_C-like"/>
</dbReference>
<dbReference type="InterPro" id="IPR014001">
    <property type="entry name" value="Helicase_ATP-bd"/>
</dbReference>
<dbReference type="EC" id="5.6.2.4" evidence="7"/>
<dbReference type="CDD" id="cd18794">
    <property type="entry name" value="SF2_C_RecQ"/>
    <property type="match status" value="1"/>
</dbReference>
<evidence type="ECO:0000256" key="6">
    <source>
        <dbReference type="ARBA" id="ARBA00034617"/>
    </source>
</evidence>
<dbReference type="GO" id="GO:0016887">
    <property type="term" value="F:ATP hydrolysis activity"/>
    <property type="evidence" value="ECO:0007669"/>
    <property type="project" value="RHEA"/>
</dbReference>
<reference evidence="11 12" key="1">
    <citation type="journal article" date="2019" name="Nat. Ecol. Evol.">
        <title>Megaphylogeny resolves global patterns of mushroom evolution.</title>
        <authorList>
            <person name="Varga T."/>
            <person name="Krizsan K."/>
            <person name="Foldi C."/>
            <person name="Dima B."/>
            <person name="Sanchez-Garcia M."/>
            <person name="Sanchez-Ramirez S."/>
            <person name="Szollosi G.J."/>
            <person name="Szarkandi J.G."/>
            <person name="Papp V."/>
            <person name="Albert L."/>
            <person name="Andreopoulos W."/>
            <person name="Angelini C."/>
            <person name="Antonin V."/>
            <person name="Barry K.W."/>
            <person name="Bougher N.L."/>
            <person name="Buchanan P."/>
            <person name="Buyck B."/>
            <person name="Bense V."/>
            <person name="Catcheside P."/>
            <person name="Chovatia M."/>
            <person name="Cooper J."/>
            <person name="Damon W."/>
            <person name="Desjardin D."/>
            <person name="Finy P."/>
            <person name="Geml J."/>
            <person name="Haridas S."/>
            <person name="Hughes K."/>
            <person name="Justo A."/>
            <person name="Karasinski D."/>
            <person name="Kautmanova I."/>
            <person name="Kiss B."/>
            <person name="Kocsube S."/>
            <person name="Kotiranta H."/>
            <person name="LaButti K.M."/>
            <person name="Lechner B.E."/>
            <person name="Liimatainen K."/>
            <person name="Lipzen A."/>
            <person name="Lukacs Z."/>
            <person name="Mihaltcheva S."/>
            <person name="Morgado L.N."/>
            <person name="Niskanen T."/>
            <person name="Noordeloos M.E."/>
            <person name="Ohm R.A."/>
            <person name="Ortiz-Santana B."/>
            <person name="Ovrebo C."/>
            <person name="Racz N."/>
            <person name="Riley R."/>
            <person name="Savchenko A."/>
            <person name="Shiryaev A."/>
            <person name="Soop K."/>
            <person name="Spirin V."/>
            <person name="Szebenyi C."/>
            <person name="Tomsovsky M."/>
            <person name="Tulloss R.E."/>
            <person name="Uehling J."/>
            <person name="Grigoriev I.V."/>
            <person name="Vagvolgyi C."/>
            <person name="Papp T."/>
            <person name="Martin F.M."/>
            <person name="Miettinen O."/>
            <person name="Hibbett D.S."/>
            <person name="Nagy L.G."/>
        </authorList>
    </citation>
    <scope>NUCLEOTIDE SEQUENCE [LARGE SCALE GENOMIC DNA]</scope>
    <source>
        <strain evidence="11 12">CBS 121175</strain>
    </source>
</reference>
<dbReference type="STRING" id="230819.A0A5C3KS13"/>
<evidence type="ECO:0000256" key="7">
    <source>
        <dbReference type="RuleBase" id="RU364117"/>
    </source>
</evidence>
<dbReference type="GO" id="GO:0043138">
    <property type="term" value="F:3'-5' DNA helicase activity"/>
    <property type="evidence" value="ECO:0007669"/>
    <property type="project" value="UniProtKB-EC"/>
</dbReference>
<dbReference type="FunFam" id="3.40.50.300:FF:001389">
    <property type="entry name" value="ATP-dependent DNA helicase RecQ"/>
    <property type="match status" value="1"/>
</dbReference>
<keyword evidence="2 7" id="KW-0547">Nucleotide-binding</keyword>
<evidence type="ECO:0000256" key="3">
    <source>
        <dbReference type="ARBA" id="ARBA00022801"/>
    </source>
</evidence>
<comment type="subcellular location">
    <subcellularLocation>
        <location evidence="7">Nucleus</location>
    </subcellularLocation>
</comment>
<evidence type="ECO:0000256" key="5">
    <source>
        <dbReference type="ARBA" id="ARBA00022840"/>
    </source>
</evidence>
<feature type="domain" description="Helicase C-terminal" evidence="10">
    <location>
        <begin position="247"/>
        <end position="401"/>
    </location>
</feature>
<dbReference type="CDD" id="cd17920">
    <property type="entry name" value="DEXHc_RecQ"/>
    <property type="match status" value="1"/>
</dbReference>
<dbReference type="GO" id="GO:0005694">
    <property type="term" value="C:chromosome"/>
    <property type="evidence" value="ECO:0007669"/>
    <property type="project" value="TreeGrafter"/>
</dbReference>
<keyword evidence="3 7" id="KW-0378">Hydrolase</keyword>
<organism evidence="11 12">
    <name type="scientific">Coprinopsis marcescibilis</name>
    <name type="common">Agaric fungus</name>
    <name type="synonym">Psathyrella marcescibilis</name>
    <dbReference type="NCBI Taxonomy" id="230819"/>
    <lineage>
        <taxon>Eukaryota</taxon>
        <taxon>Fungi</taxon>
        <taxon>Dikarya</taxon>
        <taxon>Basidiomycota</taxon>
        <taxon>Agaricomycotina</taxon>
        <taxon>Agaricomycetes</taxon>
        <taxon>Agaricomycetidae</taxon>
        <taxon>Agaricales</taxon>
        <taxon>Agaricineae</taxon>
        <taxon>Psathyrellaceae</taxon>
        <taxon>Coprinopsis</taxon>
    </lineage>
</organism>
<sequence length="769" mass="85813">MANIASGSKLKQQDEIERRCFEVLNKTFGYSLYKGKQKEIVEAAVSGQDVLVVAPTGMGKSLCFQIPAIAAQQGITLVISPLLALMKNQVEALREKSVITASFSSDTSKQERQEIKADLSSGDPQTRILYVTPEKLATNEFLVMLDGIYGLGKMNGLVVDEAHCISEWGHDFRSDYRKLGSFRKRYPDVPIMALTATATSDVQGDIIQSLKLSRENLYFALHPFNRPNLYYEVRYLAERNKQARLEDIRNYIRTLHQRRGKPSCGIVYCRTKAACDEVSQLLKKAGIKADCYYRGIPSATLDSTLRQWLGGRGVDVVVATIAFGMGIDKSDVRYVIHYDLPKSFEGFYQETGRAGRDGKPAKCVLYFSREDCIDVKKWVMSPKDRVKEDCYGPPPTQRAGDSLDALFNFAENITTCRHVSICRYFGEKIDTKDKEFMKTLCDDMCDVCKYPEKTATRHARLSDIEVGECRLMVRKSNDLASKALDTHEASDARDWSKRPEYSLPAKRPATALEKGKETFKKQKVAFAPALVTRPHASALGLRKPFKPPSFMNKPLPPQSERPPYGLRQGSVVPSVPEPDLVEVGSTTAVEDEDLGEAEPQPDHASSEDAIEEQRGLFSTKVAIATGSGEVEPESPSDTKNTTTLFNPGSNKVELRSRTKGYATIESSLMDVFVAGDNSEKLWRRLGNPRNEKIRTKIMRALAHELERDALTMCSTTEGYRTMIASTVGGIALLDQTELWGTKRATFSDSQEILDILVRCCKTEGLKPRV</sequence>
<comment type="catalytic activity">
    <reaction evidence="7">
        <text>ATP + H2O = ADP + phosphate + H(+)</text>
        <dbReference type="Rhea" id="RHEA:13065"/>
        <dbReference type="ChEBI" id="CHEBI:15377"/>
        <dbReference type="ChEBI" id="CHEBI:15378"/>
        <dbReference type="ChEBI" id="CHEBI:30616"/>
        <dbReference type="ChEBI" id="CHEBI:43474"/>
        <dbReference type="ChEBI" id="CHEBI:456216"/>
    </reaction>
</comment>
<dbReference type="SUPFAM" id="SSF52540">
    <property type="entry name" value="P-loop containing nucleoside triphosphate hydrolases"/>
    <property type="match status" value="1"/>
</dbReference>
<dbReference type="GO" id="GO:0005524">
    <property type="term" value="F:ATP binding"/>
    <property type="evidence" value="ECO:0007669"/>
    <property type="project" value="UniProtKB-KW"/>
</dbReference>
<evidence type="ECO:0000256" key="1">
    <source>
        <dbReference type="ARBA" id="ARBA00005446"/>
    </source>
</evidence>
<dbReference type="InterPro" id="IPR011545">
    <property type="entry name" value="DEAD/DEAH_box_helicase_dom"/>
</dbReference>
<keyword evidence="7" id="KW-0539">Nucleus</keyword>
<dbReference type="SMART" id="SM00487">
    <property type="entry name" value="DEXDc"/>
    <property type="match status" value="1"/>
</dbReference>
<comment type="catalytic activity">
    <reaction evidence="6 7">
        <text>Couples ATP hydrolysis with the unwinding of duplex DNA by translocating in the 3'-5' direction.</text>
        <dbReference type="EC" id="5.6.2.4"/>
    </reaction>
</comment>
<evidence type="ECO:0000313" key="12">
    <source>
        <dbReference type="Proteomes" id="UP000307440"/>
    </source>
</evidence>
<evidence type="ECO:0000313" key="11">
    <source>
        <dbReference type="EMBL" id="TFK23047.1"/>
    </source>
</evidence>
<comment type="similarity">
    <text evidence="1 7">Belongs to the helicase family. RecQ subfamily.</text>
</comment>
<evidence type="ECO:0000256" key="8">
    <source>
        <dbReference type="SAM" id="MobiDB-lite"/>
    </source>
</evidence>
<gene>
    <name evidence="11" type="ORF">FA15DRAFT_621514</name>
</gene>
<dbReference type="GO" id="GO:0005737">
    <property type="term" value="C:cytoplasm"/>
    <property type="evidence" value="ECO:0007669"/>
    <property type="project" value="TreeGrafter"/>
</dbReference>
<dbReference type="GO" id="GO:0003676">
    <property type="term" value="F:nucleic acid binding"/>
    <property type="evidence" value="ECO:0007669"/>
    <property type="project" value="InterPro"/>
</dbReference>
<dbReference type="PANTHER" id="PTHR13710:SF152">
    <property type="entry name" value="ATP-DEPENDENT DNA HELICASE Q5"/>
    <property type="match status" value="1"/>
</dbReference>
<dbReference type="SMART" id="SM00490">
    <property type="entry name" value="HELICc"/>
    <property type="match status" value="1"/>
</dbReference>
<evidence type="ECO:0000256" key="2">
    <source>
        <dbReference type="ARBA" id="ARBA00022741"/>
    </source>
</evidence>
<dbReference type="InterPro" id="IPR004589">
    <property type="entry name" value="DNA_helicase_ATP-dep_RecQ"/>
</dbReference>
<dbReference type="GO" id="GO:0005634">
    <property type="term" value="C:nucleus"/>
    <property type="evidence" value="ECO:0007669"/>
    <property type="project" value="UniProtKB-SubCell"/>
</dbReference>
<dbReference type="EMBL" id="ML210226">
    <property type="protein sequence ID" value="TFK23047.1"/>
    <property type="molecule type" value="Genomic_DNA"/>
</dbReference>
<dbReference type="InterPro" id="IPR027417">
    <property type="entry name" value="P-loop_NTPase"/>
</dbReference>
<evidence type="ECO:0000259" key="9">
    <source>
        <dbReference type="PROSITE" id="PS51192"/>
    </source>
</evidence>
<dbReference type="Proteomes" id="UP000307440">
    <property type="component" value="Unassembled WGS sequence"/>
</dbReference>
<dbReference type="GO" id="GO:0009378">
    <property type="term" value="F:four-way junction helicase activity"/>
    <property type="evidence" value="ECO:0007669"/>
    <property type="project" value="TreeGrafter"/>
</dbReference>